<dbReference type="EMBL" id="JAQQKV010000003">
    <property type="protein sequence ID" value="MDC7677281.1"/>
    <property type="molecule type" value="Genomic_DNA"/>
</dbReference>
<protein>
    <submittedName>
        <fullName evidence="1">Uncharacterized protein</fullName>
    </submittedName>
</protein>
<evidence type="ECO:0000313" key="1">
    <source>
        <dbReference type="EMBL" id="MDC7677281.1"/>
    </source>
</evidence>
<sequence>MSEKCDEASGPLSREEIDEIERLLEKVSPAPWRSYVEGRDFLSGSDCITVGRGNGDFPDIEIMGASTFDQDFIAMSRQLIPRLIEEIKMSRATVKDVGSA</sequence>
<name>A0ABT5HM07_9CAUL</name>
<keyword evidence="2" id="KW-1185">Reference proteome</keyword>
<evidence type="ECO:0000313" key="2">
    <source>
        <dbReference type="Proteomes" id="UP001218579"/>
    </source>
</evidence>
<organism evidence="1 2">
    <name type="scientific">Asticcacaulis machinosus</name>
    <dbReference type="NCBI Taxonomy" id="2984211"/>
    <lineage>
        <taxon>Bacteria</taxon>
        <taxon>Pseudomonadati</taxon>
        <taxon>Pseudomonadota</taxon>
        <taxon>Alphaproteobacteria</taxon>
        <taxon>Caulobacterales</taxon>
        <taxon>Caulobacteraceae</taxon>
        <taxon>Asticcacaulis</taxon>
    </lineage>
</organism>
<comment type="caution">
    <text evidence="1">The sequence shown here is derived from an EMBL/GenBank/DDBJ whole genome shotgun (WGS) entry which is preliminary data.</text>
</comment>
<dbReference type="Proteomes" id="UP001218579">
    <property type="component" value="Unassembled WGS sequence"/>
</dbReference>
<proteinExistence type="predicted"/>
<reference evidence="1 2" key="1">
    <citation type="submission" date="2023-01" db="EMBL/GenBank/DDBJ databases">
        <title>Novel species of the genus Asticcacaulis isolated from rivers.</title>
        <authorList>
            <person name="Lu H."/>
        </authorList>
    </citation>
    <scope>NUCLEOTIDE SEQUENCE [LARGE SCALE GENOMIC DNA]</scope>
    <source>
        <strain evidence="1 2">LKC15W</strain>
    </source>
</reference>
<gene>
    <name evidence="1" type="ORF">PQU98_14140</name>
</gene>
<dbReference type="RefSeq" id="WP_272745605.1">
    <property type="nucleotide sequence ID" value="NZ_JAQQKV010000003.1"/>
</dbReference>
<accession>A0ABT5HM07</accession>